<keyword evidence="2" id="KW-1185">Reference proteome</keyword>
<evidence type="ECO:0000313" key="1">
    <source>
        <dbReference type="EMBL" id="GMR48007.1"/>
    </source>
</evidence>
<name>A0AAN5CPC8_9BILA</name>
<proteinExistence type="predicted"/>
<reference evidence="2" key="1">
    <citation type="submission" date="2022-10" db="EMBL/GenBank/DDBJ databases">
        <title>Genome assembly of Pristionchus species.</title>
        <authorList>
            <person name="Yoshida K."/>
            <person name="Sommer R.J."/>
        </authorList>
    </citation>
    <scope>NUCLEOTIDE SEQUENCE [LARGE SCALE GENOMIC DNA]</scope>
    <source>
        <strain evidence="2">RS5460</strain>
    </source>
</reference>
<evidence type="ECO:0000313" key="2">
    <source>
        <dbReference type="Proteomes" id="UP001328107"/>
    </source>
</evidence>
<accession>A0AAN5CPC8</accession>
<dbReference type="GO" id="GO:0016020">
    <property type="term" value="C:membrane"/>
    <property type="evidence" value="ECO:0007669"/>
    <property type="project" value="TreeGrafter"/>
</dbReference>
<dbReference type="GO" id="GO:0008270">
    <property type="term" value="F:zinc ion binding"/>
    <property type="evidence" value="ECO:0007669"/>
    <property type="project" value="TreeGrafter"/>
</dbReference>
<protein>
    <submittedName>
        <fullName evidence="1">Uncharacterized protein</fullName>
    </submittedName>
</protein>
<dbReference type="EMBL" id="BTRK01000004">
    <property type="protein sequence ID" value="GMR48007.1"/>
    <property type="molecule type" value="Genomic_DNA"/>
</dbReference>
<dbReference type="GO" id="GO:0005615">
    <property type="term" value="C:extracellular space"/>
    <property type="evidence" value="ECO:0007669"/>
    <property type="project" value="TreeGrafter"/>
</dbReference>
<dbReference type="GO" id="GO:0042277">
    <property type="term" value="F:peptide binding"/>
    <property type="evidence" value="ECO:0007669"/>
    <property type="project" value="TreeGrafter"/>
</dbReference>
<dbReference type="GO" id="GO:0005737">
    <property type="term" value="C:cytoplasm"/>
    <property type="evidence" value="ECO:0007669"/>
    <property type="project" value="TreeGrafter"/>
</dbReference>
<dbReference type="PANTHER" id="PTHR11533:SF257">
    <property type="entry name" value="PEPTIDASE_M1 DOMAIN-CONTAINING PROTEIN"/>
    <property type="match status" value="1"/>
</dbReference>
<dbReference type="GO" id="GO:0043171">
    <property type="term" value="P:peptide catabolic process"/>
    <property type="evidence" value="ECO:0007669"/>
    <property type="project" value="TreeGrafter"/>
</dbReference>
<feature type="non-terminal residue" evidence="1">
    <location>
        <position position="1"/>
    </location>
</feature>
<dbReference type="Proteomes" id="UP001328107">
    <property type="component" value="Unassembled WGS sequence"/>
</dbReference>
<comment type="caution">
    <text evidence="1">The sequence shown here is derived from an EMBL/GenBank/DDBJ whole genome shotgun (WGS) entry which is preliminary data.</text>
</comment>
<dbReference type="AlphaFoldDB" id="A0AAN5CPC8"/>
<dbReference type="InterPro" id="IPR050344">
    <property type="entry name" value="Peptidase_M1_aminopeptidases"/>
</dbReference>
<dbReference type="GO" id="GO:0006508">
    <property type="term" value="P:proteolysis"/>
    <property type="evidence" value="ECO:0007669"/>
    <property type="project" value="TreeGrafter"/>
</dbReference>
<dbReference type="GO" id="GO:0070006">
    <property type="term" value="F:metalloaminopeptidase activity"/>
    <property type="evidence" value="ECO:0007669"/>
    <property type="project" value="TreeGrafter"/>
</dbReference>
<gene>
    <name evidence="1" type="ORF">PMAYCL1PPCAC_18202</name>
</gene>
<dbReference type="PANTHER" id="PTHR11533">
    <property type="entry name" value="PROTEASE M1 ZINC METALLOPROTEASE"/>
    <property type="match status" value="1"/>
</dbReference>
<organism evidence="1 2">
    <name type="scientific">Pristionchus mayeri</name>
    <dbReference type="NCBI Taxonomy" id="1317129"/>
    <lineage>
        <taxon>Eukaryota</taxon>
        <taxon>Metazoa</taxon>
        <taxon>Ecdysozoa</taxon>
        <taxon>Nematoda</taxon>
        <taxon>Chromadorea</taxon>
        <taxon>Rhabditida</taxon>
        <taxon>Rhabditina</taxon>
        <taxon>Diplogasteromorpha</taxon>
        <taxon>Diplogasteroidea</taxon>
        <taxon>Neodiplogasteridae</taxon>
        <taxon>Pristionchus</taxon>
    </lineage>
</organism>
<sequence length="204" mass="23467">QIWTHCYLKGVIHLEHIESLIGEDEMFSIIRSLITSNSTFDLSSFTSQLVRFPVNTNVTLSDVYYHAFTTGGYPTLDVSISNHSIRVHQSGPSLWPLSLFFPNGSSHWLLTSSFSFTPHPNSSPLQYLINTDFKSFIRVNYDNTTWNHILYQLESDASLFSPVARAQLVSDMCFFSYSFVDRRLLDRVITLVNDQPHLFDLCDW</sequence>